<feature type="non-terminal residue" evidence="1">
    <location>
        <position position="1"/>
    </location>
</feature>
<reference evidence="1 2" key="1">
    <citation type="journal article" date="2014" name="Nat. Genet.">
        <title>Genome and transcriptome of the porcine whipworm Trichuris suis.</title>
        <authorList>
            <person name="Jex A.R."/>
            <person name="Nejsum P."/>
            <person name="Schwarz E.M."/>
            <person name="Hu L."/>
            <person name="Young N.D."/>
            <person name="Hall R.S."/>
            <person name="Korhonen P.K."/>
            <person name="Liao S."/>
            <person name="Thamsborg S."/>
            <person name="Xia J."/>
            <person name="Xu P."/>
            <person name="Wang S."/>
            <person name="Scheerlinck J.P."/>
            <person name="Hofmann A."/>
            <person name="Sternberg P.W."/>
            <person name="Wang J."/>
            <person name="Gasser R.B."/>
        </authorList>
    </citation>
    <scope>NUCLEOTIDE SEQUENCE [LARGE SCALE GENOMIC DNA]</scope>
    <source>
        <strain evidence="1">DCEP-RM93M</strain>
    </source>
</reference>
<organism evidence="1 2">
    <name type="scientific">Trichuris suis</name>
    <name type="common">pig whipworm</name>
    <dbReference type="NCBI Taxonomy" id="68888"/>
    <lineage>
        <taxon>Eukaryota</taxon>
        <taxon>Metazoa</taxon>
        <taxon>Ecdysozoa</taxon>
        <taxon>Nematoda</taxon>
        <taxon>Enoplea</taxon>
        <taxon>Dorylaimia</taxon>
        <taxon>Trichinellida</taxon>
        <taxon>Trichuridae</taxon>
        <taxon>Trichuris</taxon>
    </lineage>
</organism>
<sequence>SDQSASVAFEQCSAAKACTPREKAIFRPADQICAAIQSRKNEELDKVCNERKQGCWTAVKRTALCSCCCQPAARTIFCGDHSGCCTTRKWFRLRYDEGIPNGGVLLEIIKLAAICRTSCRHQVLQWQEIRNKEWCSLLMLSLVEAAWLLTADQCDAVNEDMLANVVRLVKYEHCQLTR</sequence>
<evidence type="ECO:0000313" key="1">
    <source>
        <dbReference type="EMBL" id="KFD56538.1"/>
    </source>
</evidence>
<gene>
    <name evidence="1" type="ORF">M513_02642</name>
</gene>
<accession>A0A085MH42</accession>
<dbReference type="EMBL" id="KL363193">
    <property type="protein sequence ID" value="KFD56538.1"/>
    <property type="molecule type" value="Genomic_DNA"/>
</dbReference>
<feature type="non-terminal residue" evidence="1">
    <location>
        <position position="178"/>
    </location>
</feature>
<proteinExistence type="predicted"/>
<dbReference type="Proteomes" id="UP000030764">
    <property type="component" value="Unassembled WGS sequence"/>
</dbReference>
<name>A0A085MH42_9BILA</name>
<evidence type="ECO:0000313" key="2">
    <source>
        <dbReference type="Proteomes" id="UP000030764"/>
    </source>
</evidence>
<keyword evidence="2" id="KW-1185">Reference proteome</keyword>
<protein>
    <submittedName>
        <fullName evidence="1">Uncharacterized protein</fullName>
    </submittedName>
</protein>
<dbReference type="AlphaFoldDB" id="A0A085MH42"/>